<evidence type="ECO:0000259" key="5">
    <source>
        <dbReference type="PROSITE" id="PS50305"/>
    </source>
</evidence>
<keyword evidence="3" id="KW-0520">NAD</keyword>
<evidence type="ECO:0000313" key="6">
    <source>
        <dbReference type="EMBL" id="CAK7231002.1"/>
    </source>
</evidence>
<comment type="caution">
    <text evidence="4">Lacks conserved residue(s) required for the propagation of feature annotation.</text>
</comment>
<dbReference type="InterPro" id="IPR003000">
    <property type="entry name" value="Sirtuin"/>
</dbReference>
<evidence type="ECO:0000256" key="3">
    <source>
        <dbReference type="ARBA" id="ARBA00023027"/>
    </source>
</evidence>
<dbReference type="InterPro" id="IPR029035">
    <property type="entry name" value="DHS-like_NAD/FAD-binding_dom"/>
</dbReference>
<keyword evidence="2" id="KW-0808">Transferase</keyword>
<comment type="similarity">
    <text evidence="1">Belongs to the sirtuin family. Class I subfamily.</text>
</comment>
<accession>A0ABP0CH97</accession>
<dbReference type="Gene3D" id="3.40.50.1220">
    <property type="entry name" value="TPP-binding domain"/>
    <property type="match status" value="1"/>
</dbReference>
<dbReference type="SUPFAM" id="SSF52467">
    <property type="entry name" value="DHS-like NAD/FAD-binding domain"/>
    <property type="match status" value="1"/>
</dbReference>
<evidence type="ECO:0000256" key="1">
    <source>
        <dbReference type="ARBA" id="ARBA00006924"/>
    </source>
</evidence>
<dbReference type="InterPro" id="IPR026590">
    <property type="entry name" value="Ssirtuin_cat_dom"/>
</dbReference>
<dbReference type="Pfam" id="PF02146">
    <property type="entry name" value="SIR2"/>
    <property type="match status" value="1"/>
</dbReference>
<reference evidence="6 7" key="1">
    <citation type="submission" date="2024-01" db="EMBL/GenBank/DDBJ databases">
        <authorList>
            <person name="Allen C."/>
            <person name="Tagirdzhanova G."/>
        </authorList>
    </citation>
    <scope>NUCLEOTIDE SEQUENCE [LARGE SCALE GENOMIC DNA]</scope>
</reference>
<dbReference type="PROSITE" id="PS50305">
    <property type="entry name" value="SIRTUIN"/>
    <property type="match status" value="1"/>
</dbReference>
<dbReference type="PANTHER" id="PTHR47651">
    <property type="entry name" value="NAD-DEPENDENT HISTONE DEACETYLASE HST4"/>
    <property type="match status" value="1"/>
</dbReference>
<dbReference type="Proteomes" id="UP001642482">
    <property type="component" value="Unassembled WGS sequence"/>
</dbReference>
<protein>
    <recommendedName>
        <fullName evidence="5">Deacetylase sirtuin-type domain-containing protein</fullName>
    </recommendedName>
</protein>
<gene>
    <name evidence="6" type="ORF">SEUCBS140593_007778</name>
</gene>
<keyword evidence="7" id="KW-1185">Reference proteome</keyword>
<feature type="domain" description="Deacetylase sirtuin-type" evidence="5">
    <location>
        <begin position="1"/>
        <end position="227"/>
    </location>
</feature>
<dbReference type="EMBL" id="CAWUHD010000098">
    <property type="protein sequence ID" value="CAK7231002.1"/>
    <property type="molecule type" value="Genomic_DNA"/>
</dbReference>
<dbReference type="PANTHER" id="PTHR47651:SF17">
    <property type="entry name" value="DEACETYLASE SIRTUIN-TYPE DOMAIN-CONTAINING PROTEIN"/>
    <property type="match status" value="1"/>
</dbReference>
<name>A0ABP0CH97_9PEZI</name>
<evidence type="ECO:0000256" key="2">
    <source>
        <dbReference type="ARBA" id="ARBA00022679"/>
    </source>
</evidence>
<comment type="caution">
    <text evidence="6">The sequence shown here is derived from an EMBL/GenBank/DDBJ whole genome shotgun (WGS) entry which is preliminary data.</text>
</comment>
<proteinExistence type="inferred from homology"/>
<sequence>MVRKVAAMAKAAQPTRFHHMLAPVAREGRLMRLYSQNIDWPWPTTIQLHGALAKMMCATFEDLDGSLFHGPRPPLCSQCTKTDNERATAGKCSHGIGRMRPRIVLYNEDNPDTEAIGNVSTADARRGANVVIVIGTSLQVPGVRRLVQELCKGTHSRRGGFTAWINTDPAPQSAGFTGKWDLIVRGSSDAVAKRAAFPHWDELTKIWEVTRRLEVVLDDKPYSSIFT</sequence>
<organism evidence="6 7">
    <name type="scientific">Sporothrix eucalyptigena</name>
    <dbReference type="NCBI Taxonomy" id="1812306"/>
    <lineage>
        <taxon>Eukaryota</taxon>
        <taxon>Fungi</taxon>
        <taxon>Dikarya</taxon>
        <taxon>Ascomycota</taxon>
        <taxon>Pezizomycotina</taxon>
        <taxon>Sordariomycetes</taxon>
        <taxon>Sordariomycetidae</taxon>
        <taxon>Ophiostomatales</taxon>
        <taxon>Ophiostomataceae</taxon>
        <taxon>Sporothrix</taxon>
    </lineage>
</organism>
<evidence type="ECO:0000313" key="7">
    <source>
        <dbReference type="Proteomes" id="UP001642482"/>
    </source>
</evidence>
<evidence type="ECO:0000256" key="4">
    <source>
        <dbReference type="PROSITE-ProRule" id="PRU00236"/>
    </source>
</evidence>